<dbReference type="SUPFAM" id="SSF103473">
    <property type="entry name" value="MFS general substrate transporter"/>
    <property type="match status" value="2"/>
</dbReference>
<feature type="transmembrane region" description="Helical" evidence="7">
    <location>
        <begin position="298"/>
        <end position="319"/>
    </location>
</feature>
<dbReference type="InterPro" id="IPR011701">
    <property type="entry name" value="MFS"/>
</dbReference>
<dbReference type="GO" id="GO:0005886">
    <property type="term" value="C:plasma membrane"/>
    <property type="evidence" value="ECO:0007669"/>
    <property type="project" value="UniProtKB-SubCell"/>
</dbReference>
<dbReference type="GO" id="GO:0022857">
    <property type="term" value="F:transmembrane transporter activity"/>
    <property type="evidence" value="ECO:0007669"/>
    <property type="project" value="InterPro"/>
</dbReference>
<organism evidence="9 10">
    <name type="scientific">Levilactobacillus koreensis</name>
    <dbReference type="NCBI Taxonomy" id="637971"/>
    <lineage>
        <taxon>Bacteria</taxon>
        <taxon>Bacillati</taxon>
        <taxon>Bacillota</taxon>
        <taxon>Bacilli</taxon>
        <taxon>Lactobacillales</taxon>
        <taxon>Lactobacillaceae</taxon>
        <taxon>Levilactobacillus</taxon>
    </lineage>
</organism>
<feature type="transmembrane region" description="Helical" evidence="7">
    <location>
        <begin position="193"/>
        <end position="213"/>
    </location>
</feature>
<evidence type="ECO:0000256" key="5">
    <source>
        <dbReference type="ARBA" id="ARBA00022989"/>
    </source>
</evidence>
<feature type="transmembrane region" description="Helical" evidence="7">
    <location>
        <begin position="98"/>
        <end position="120"/>
    </location>
</feature>
<keyword evidence="10" id="KW-1185">Reference proteome</keyword>
<feature type="transmembrane region" description="Helical" evidence="7">
    <location>
        <begin position="263"/>
        <end position="286"/>
    </location>
</feature>
<dbReference type="InterPro" id="IPR004638">
    <property type="entry name" value="EmrB-like"/>
</dbReference>
<evidence type="ECO:0000256" key="7">
    <source>
        <dbReference type="SAM" id="Phobius"/>
    </source>
</evidence>
<feature type="transmembrane region" description="Helical" evidence="7">
    <location>
        <begin position="73"/>
        <end position="92"/>
    </location>
</feature>
<dbReference type="Pfam" id="PF07690">
    <property type="entry name" value="MFS_1"/>
    <property type="match status" value="1"/>
</dbReference>
<comment type="subcellular location">
    <subcellularLocation>
        <location evidence="1">Cell membrane</location>
        <topology evidence="1">Multi-pass membrane protein</topology>
    </subcellularLocation>
</comment>
<dbReference type="PANTHER" id="PTHR42718:SF46">
    <property type="entry name" value="BLR6921 PROTEIN"/>
    <property type="match status" value="1"/>
</dbReference>
<keyword evidence="6 7" id="KW-0472">Membrane</keyword>
<keyword evidence="4 7" id="KW-0812">Transmembrane</keyword>
<feature type="transmembrane region" description="Helical" evidence="7">
    <location>
        <begin position="553"/>
        <end position="575"/>
    </location>
</feature>
<gene>
    <name evidence="9" type="ORF">ABN16_12715</name>
</gene>
<feature type="transmembrane region" description="Helical" evidence="7">
    <location>
        <begin position="163"/>
        <end position="181"/>
    </location>
</feature>
<reference evidence="9 10" key="1">
    <citation type="submission" date="2015-07" db="EMBL/GenBank/DDBJ databases">
        <title>Lactobacillus korensis/26-25/ whole genome sequencing.</title>
        <authorList>
            <person name="Kim M.K."/>
            <person name="Im W.-T."/>
            <person name="Srinivasan S."/>
            <person name="Lee J.-J."/>
        </authorList>
    </citation>
    <scope>NUCLEOTIDE SEQUENCE [LARGE SCALE GENOMIC DNA]</scope>
    <source>
        <strain evidence="9 10">26-25</strain>
    </source>
</reference>
<dbReference type="Gene3D" id="1.20.1250.20">
    <property type="entry name" value="MFS general substrate transporter like domains"/>
    <property type="match status" value="1"/>
</dbReference>
<dbReference type="CDD" id="cd17321">
    <property type="entry name" value="MFS_MMR_MDR_like"/>
    <property type="match status" value="1"/>
</dbReference>
<dbReference type="EMBL" id="CP012033">
    <property type="protein sequence ID" value="AKP65782.1"/>
    <property type="molecule type" value="Genomic_DNA"/>
</dbReference>
<dbReference type="InterPro" id="IPR036259">
    <property type="entry name" value="MFS_trans_sf"/>
</dbReference>
<accession>A0AAC8UXZ9</accession>
<proteinExistence type="predicted"/>
<evidence type="ECO:0000313" key="9">
    <source>
        <dbReference type="EMBL" id="AKP65782.1"/>
    </source>
</evidence>
<keyword evidence="3" id="KW-1003">Cell membrane</keyword>
<dbReference type="KEGG" id="lko:ABN16_12715"/>
<dbReference type="RefSeq" id="WP_048736064.1">
    <property type="nucleotide sequence ID" value="NZ_CP012033.1"/>
</dbReference>
<dbReference type="Proteomes" id="UP000036000">
    <property type="component" value="Chromosome"/>
</dbReference>
<evidence type="ECO:0000256" key="1">
    <source>
        <dbReference type="ARBA" id="ARBA00004651"/>
    </source>
</evidence>
<evidence type="ECO:0000256" key="2">
    <source>
        <dbReference type="ARBA" id="ARBA00022448"/>
    </source>
</evidence>
<evidence type="ECO:0000259" key="8">
    <source>
        <dbReference type="PROSITE" id="PS50850"/>
    </source>
</evidence>
<dbReference type="InterPro" id="IPR020846">
    <property type="entry name" value="MFS_dom"/>
</dbReference>
<feature type="domain" description="Major facilitator superfamily (MFS) profile" evidence="8">
    <location>
        <begin position="7"/>
        <end position="443"/>
    </location>
</feature>
<dbReference type="PRINTS" id="PR01036">
    <property type="entry name" value="TCRTETB"/>
</dbReference>
<feature type="transmembrane region" description="Helical" evidence="7">
    <location>
        <begin position="225"/>
        <end position="242"/>
    </location>
</feature>
<keyword evidence="2" id="KW-0813">Transport</keyword>
<feature type="transmembrane region" description="Helical" evidence="7">
    <location>
        <begin position="43"/>
        <end position="61"/>
    </location>
</feature>
<dbReference type="Gene3D" id="1.20.1720.10">
    <property type="entry name" value="Multidrug resistance protein D"/>
    <property type="match status" value="1"/>
</dbReference>
<name>A0AAC8UXZ9_9LACO</name>
<protein>
    <submittedName>
        <fullName evidence="9">Permease</fullName>
    </submittedName>
</protein>
<sequence>MNKLKGVLPVLLLGNLLCMMDVSIMTIVLPEIQSAFGESLTELSWALNVYTIIFATLIIPFGRLAERFGQNKFVFAGLVVFGTGSLLTGMAPNLVWMLIARAIQSIGAAAIIPTSMVIGLDLSSMANRNRVVAALAGVQGLAVALGPTIGGIVAQYFGWRWVFFINVPLVILDLLVFDFVLPLRHEKTIHVKIDWLGAILSMIMLFSLSLGLIKGNDWGWQSPVILGLFGSSLVGFLLFLFWERHTTVPMVDLQLFRSRNFNGSSLSLVLCNFFLGGMAVLLPTFLTRVHGTSELKAALLMTPYSVTVMITVILTSLVIKHINNKIIVAAGFLLMGVSYLLLSTVPLGSNYHQLILADILLGLGYGLVAATANILAVADFHGSRLTSSQSVANVLRQVGMVLSIAVFTTLLTSNVTQAKRNTLAEAQTRVNQLANVNRTQKQTLTRKLRRKLNPNSATVTSTSATFSSPKITVSTATRQHKTTAAYHQAIKQIATAKQVSLTMIPQAMKQKVHHTISLAVNRKITQKVNQLDQELASLVHTIRHTLKHHLNHAFLNVFGTLSWLPFAALLIVPVFKFRHEA</sequence>
<evidence type="ECO:0000256" key="3">
    <source>
        <dbReference type="ARBA" id="ARBA00022475"/>
    </source>
</evidence>
<feature type="transmembrane region" description="Helical" evidence="7">
    <location>
        <begin position="326"/>
        <end position="348"/>
    </location>
</feature>
<dbReference type="PANTHER" id="PTHR42718">
    <property type="entry name" value="MAJOR FACILITATOR SUPERFAMILY MULTIDRUG TRANSPORTER MFSC"/>
    <property type="match status" value="1"/>
</dbReference>
<evidence type="ECO:0000256" key="4">
    <source>
        <dbReference type="ARBA" id="ARBA00022692"/>
    </source>
</evidence>
<evidence type="ECO:0000256" key="6">
    <source>
        <dbReference type="ARBA" id="ARBA00023136"/>
    </source>
</evidence>
<dbReference type="PROSITE" id="PS50850">
    <property type="entry name" value="MFS"/>
    <property type="match status" value="1"/>
</dbReference>
<feature type="transmembrane region" description="Helical" evidence="7">
    <location>
        <begin position="132"/>
        <end position="157"/>
    </location>
</feature>
<feature type="transmembrane region" description="Helical" evidence="7">
    <location>
        <begin position="7"/>
        <end position="28"/>
    </location>
</feature>
<dbReference type="AlphaFoldDB" id="A0AAC8UXZ9"/>
<feature type="transmembrane region" description="Helical" evidence="7">
    <location>
        <begin position="354"/>
        <end position="378"/>
    </location>
</feature>
<dbReference type="NCBIfam" id="TIGR00711">
    <property type="entry name" value="efflux_EmrB"/>
    <property type="match status" value="1"/>
</dbReference>
<keyword evidence="5 7" id="KW-1133">Transmembrane helix</keyword>
<evidence type="ECO:0000313" key="10">
    <source>
        <dbReference type="Proteomes" id="UP000036000"/>
    </source>
</evidence>